<evidence type="ECO:0000313" key="4">
    <source>
        <dbReference type="EMBL" id="QEN08856.1"/>
    </source>
</evidence>
<dbReference type="EMBL" id="CP036150">
    <property type="protein sequence ID" value="QEN08856.1"/>
    <property type="molecule type" value="Genomic_DNA"/>
</dbReference>
<reference evidence="4 5" key="1">
    <citation type="submission" date="2019-02" db="EMBL/GenBank/DDBJ databases">
        <title>Complete Genome Sequence and Methylome Analysis of free living Spirochaetas.</title>
        <authorList>
            <person name="Fomenkov A."/>
            <person name="Dubinina G."/>
            <person name="Leshcheva N."/>
            <person name="Mikheeva N."/>
            <person name="Grabovich M."/>
            <person name="Vincze T."/>
            <person name="Roberts R.J."/>
        </authorList>
    </citation>
    <scope>NUCLEOTIDE SEQUENCE [LARGE SCALE GENOMIC DNA]</scope>
    <source>
        <strain evidence="4 5">K2</strain>
    </source>
</reference>
<name>A0A5C1QQJ8_9SPIO</name>
<sequence length="479" mass="53037">MMQFKLNFKTRHAGMAALTTIVVLAGLILFNLLFQSIPAQWDMTRKKLFSLTDQTISLMENLDQDVMIYFLAKPGQEPVDILEVLEQYAGSSSRINLDIVDPDRNPTLVSQYADDGESITNGSVIVVSGDYSRVIDRLDLYSISYSQQGQPQVLGMTAEQRITSALAYVTSGREPLIYILEGHNEFTLDELNLQDVVIKANFSVRTLNLLKMGTVPEDADVVVILSPERDLTENESASLGNYLENGGALFISRDLTGGDMRHMDALLERFNLMVVPGVVMEKDTNRLLPGMGNNPLFFSPRLAEENPVTDSLKENSLDAFVFTAMAVQETATKKRNLKFTPLLNSSESSWLRRDLSNSSEFRTAGDLPGPIAVATSLAETNRETGKEDGARIIVLASGQSLSALPGLGQIKANIEFFINSLNWLSDLEESINIPSKSLFRLPVQINALQAWIYAAICVLLIPLLIIITATVILYRRKHL</sequence>
<dbReference type="Proteomes" id="UP000324209">
    <property type="component" value="Chromosome"/>
</dbReference>
<evidence type="ECO:0000259" key="2">
    <source>
        <dbReference type="Pfam" id="PF09822"/>
    </source>
</evidence>
<dbReference type="AlphaFoldDB" id="A0A5C1QQJ8"/>
<keyword evidence="5" id="KW-1185">Reference proteome</keyword>
<dbReference type="OrthoDB" id="9766228at2"/>
<gene>
    <name evidence="4" type="ORF">EXM22_12975</name>
</gene>
<dbReference type="Pfam" id="PF09822">
    <property type="entry name" value="ABC_transp_aux"/>
    <property type="match status" value="1"/>
</dbReference>
<feature type="transmembrane region" description="Helical" evidence="1">
    <location>
        <begin position="12"/>
        <end position="34"/>
    </location>
</feature>
<dbReference type="RefSeq" id="WP_149486935.1">
    <property type="nucleotide sequence ID" value="NZ_CP036150.1"/>
</dbReference>
<dbReference type="KEGG" id="ock:EXM22_12975"/>
<protein>
    <submittedName>
        <fullName evidence="4">Uncharacterized protein</fullName>
    </submittedName>
</protein>
<evidence type="ECO:0000256" key="1">
    <source>
        <dbReference type="SAM" id="Phobius"/>
    </source>
</evidence>
<evidence type="ECO:0000313" key="5">
    <source>
        <dbReference type="Proteomes" id="UP000324209"/>
    </source>
</evidence>
<evidence type="ECO:0000259" key="3">
    <source>
        <dbReference type="Pfam" id="PF23357"/>
    </source>
</evidence>
<dbReference type="Pfam" id="PF23357">
    <property type="entry name" value="DUF7088"/>
    <property type="match status" value="1"/>
</dbReference>
<keyword evidence="1" id="KW-1133">Transmembrane helix</keyword>
<keyword evidence="1" id="KW-0472">Membrane</keyword>
<feature type="transmembrane region" description="Helical" evidence="1">
    <location>
        <begin position="450"/>
        <end position="474"/>
    </location>
</feature>
<feature type="domain" description="ABC-type uncharacterised transport system" evidence="2">
    <location>
        <begin position="175"/>
        <end position="404"/>
    </location>
</feature>
<keyword evidence="1" id="KW-0812">Transmembrane</keyword>
<proteinExistence type="predicted"/>
<dbReference type="InterPro" id="IPR055396">
    <property type="entry name" value="DUF7088"/>
</dbReference>
<organism evidence="4 5">
    <name type="scientific">Oceanispirochaeta crateris</name>
    <dbReference type="NCBI Taxonomy" id="2518645"/>
    <lineage>
        <taxon>Bacteria</taxon>
        <taxon>Pseudomonadati</taxon>
        <taxon>Spirochaetota</taxon>
        <taxon>Spirochaetia</taxon>
        <taxon>Spirochaetales</taxon>
        <taxon>Spirochaetaceae</taxon>
        <taxon>Oceanispirochaeta</taxon>
    </lineage>
</organism>
<accession>A0A5C1QQJ8</accession>
<feature type="domain" description="DUF7088" evidence="3">
    <location>
        <begin position="46"/>
        <end position="115"/>
    </location>
</feature>
<dbReference type="InterPro" id="IPR019196">
    <property type="entry name" value="ABC_transp_unknown"/>
</dbReference>